<sequence length="91" mass="9539">MVPELARLLPWPGGIRRSATLSATGATNLLPTLLAAPMAQGTWAVVVGVPQLCALPTSEYGIDLSRLTMVPHPSERCAEVVAPGHERGDPT</sequence>
<dbReference type="STRING" id="683228.GA0070617_1556"/>
<accession>A0A1C6U9M7</accession>
<protein>
    <submittedName>
        <fullName evidence="1">Uncharacterized protein</fullName>
    </submittedName>
</protein>
<organism evidence="1 2">
    <name type="scientific">Micromonospora yangpuensis</name>
    <dbReference type="NCBI Taxonomy" id="683228"/>
    <lineage>
        <taxon>Bacteria</taxon>
        <taxon>Bacillati</taxon>
        <taxon>Actinomycetota</taxon>
        <taxon>Actinomycetes</taxon>
        <taxon>Micromonosporales</taxon>
        <taxon>Micromonosporaceae</taxon>
        <taxon>Micromonospora</taxon>
    </lineage>
</organism>
<evidence type="ECO:0000313" key="2">
    <source>
        <dbReference type="Proteomes" id="UP000198937"/>
    </source>
</evidence>
<dbReference type="AlphaFoldDB" id="A0A1C6U9M7"/>
<proteinExistence type="predicted"/>
<dbReference type="RefSeq" id="WP_091435263.1">
    <property type="nucleotide sequence ID" value="NZ_BMMJ01000001.1"/>
</dbReference>
<keyword evidence="2" id="KW-1185">Reference proteome</keyword>
<dbReference type="EMBL" id="FMIA01000002">
    <property type="protein sequence ID" value="SCL50674.1"/>
    <property type="molecule type" value="Genomic_DNA"/>
</dbReference>
<evidence type="ECO:0000313" key="1">
    <source>
        <dbReference type="EMBL" id="SCL50674.1"/>
    </source>
</evidence>
<name>A0A1C6U9M7_9ACTN</name>
<dbReference type="Proteomes" id="UP000198937">
    <property type="component" value="Unassembled WGS sequence"/>
</dbReference>
<gene>
    <name evidence="1" type="ORF">GA0070617_1556</name>
</gene>
<reference evidence="1 2" key="1">
    <citation type="submission" date="2016-06" db="EMBL/GenBank/DDBJ databases">
        <authorList>
            <person name="Kjaerup R.B."/>
            <person name="Dalgaard T.S."/>
            <person name="Juul-Madsen H.R."/>
        </authorList>
    </citation>
    <scope>NUCLEOTIDE SEQUENCE [LARGE SCALE GENOMIC DNA]</scope>
    <source>
        <strain evidence="1 2">DSM 45577</strain>
    </source>
</reference>